<keyword evidence="5" id="KW-0808">Transferase</keyword>
<keyword evidence="6" id="KW-0479">Metal-binding</keyword>
<dbReference type="PROSITE" id="PS50157">
    <property type="entry name" value="ZINC_FINGER_C2H2_2"/>
    <property type="match status" value="1"/>
</dbReference>
<dbReference type="GO" id="GO:0016779">
    <property type="term" value="F:nucleotidyltransferase activity"/>
    <property type="evidence" value="ECO:0007669"/>
    <property type="project" value="UniProtKB-KW"/>
</dbReference>
<feature type="chain" id="PRO_5046888404" evidence="9">
    <location>
        <begin position="35"/>
        <end position="873"/>
    </location>
</feature>
<evidence type="ECO:0000256" key="5">
    <source>
        <dbReference type="ARBA" id="ARBA00022679"/>
    </source>
</evidence>
<dbReference type="InterPro" id="IPR002058">
    <property type="entry name" value="PAP_assoc"/>
</dbReference>
<dbReference type="Proteomes" id="UP001642464">
    <property type="component" value="Unassembled WGS sequence"/>
</dbReference>
<evidence type="ECO:0000256" key="6">
    <source>
        <dbReference type="ARBA" id="ARBA00022723"/>
    </source>
</evidence>
<comment type="subcellular location">
    <subcellularLocation>
        <location evidence="3">Cytoplasm</location>
    </subcellularLocation>
</comment>
<evidence type="ECO:0000256" key="7">
    <source>
        <dbReference type="ARBA" id="ARBA00022842"/>
    </source>
</evidence>
<comment type="cofactor">
    <cofactor evidence="1">
        <name>Mn(2+)</name>
        <dbReference type="ChEBI" id="CHEBI:29035"/>
    </cofactor>
</comment>
<dbReference type="PANTHER" id="PTHR12271:SF40">
    <property type="entry name" value="POLY(A) RNA POLYMERASE GLD2"/>
    <property type="match status" value="1"/>
</dbReference>
<protein>
    <submittedName>
        <fullName evidence="11">UTP:RNA uridylyltransferase 1</fullName>
    </submittedName>
</protein>
<keyword evidence="8" id="KW-0863">Zinc-finger</keyword>
<dbReference type="SUPFAM" id="SSF81631">
    <property type="entry name" value="PAP/OAS1 substrate-binding domain"/>
    <property type="match status" value="1"/>
</dbReference>
<keyword evidence="12" id="KW-1185">Reference proteome</keyword>
<dbReference type="PANTHER" id="PTHR12271">
    <property type="entry name" value="POLY A POLYMERASE CID PAP -RELATED"/>
    <property type="match status" value="1"/>
</dbReference>
<accession>A0ABP0NYM8</accession>
<evidence type="ECO:0000259" key="10">
    <source>
        <dbReference type="PROSITE" id="PS50157"/>
    </source>
</evidence>
<evidence type="ECO:0000313" key="11">
    <source>
        <dbReference type="EMBL" id="CAK9067924.1"/>
    </source>
</evidence>
<proteinExistence type="predicted"/>
<keyword evidence="8" id="KW-0862">Zinc</keyword>
<feature type="domain" description="C2H2-type" evidence="10">
    <location>
        <begin position="456"/>
        <end position="489"/>
    </location>
</feature>
<organism evidence="11 12">
    <name type="scientific">Durusdinium trenchii</name>
    <dbReference type="NCBI Taxonomy" id="1381693"/>
    <lineage>
        <taxon>Eukaryota</taxon>
        <taxon>Sar</taxon>
        <taxon>Alveolata</taxon>
        <taxon>Dinophyceae</taxon>
        <taxon>Suessiales</taxon>
        <taxon>Symbiodiniaceae</taxon>
        <taxon>Durusdinium</taxon>
    </lineage>
</organism>
<keyword evidence="9" id="KW-0732">Signal</keyword>
<dbReference type="InterPro" id="IPR054708">
    <property type="entry name" value="MTPAP-like_central"/>
</dbReference>
<evidence type="ECO:0000256" key="9">
    <source>
        <dbReference type="SAM" id="SignalP"/>
    </source>
</evidence>
<dbReference type="Pfam" id="PF03828">
    <property type="entry name" value="PAP_assoc"/>
    <property type="match status" value="1"/>
</dbReference>
<dbReference type="SUPFAM" id="SSF81301">
    <property type="entry name" value="Nucleotidyltransferase"/>
    <property type="match status" value="1"/>
</dbReference>
<gene>
    <name evidence="11" type="ORF">SCF082_LOCUS34304</name>
</gene>
<evidence type="ECO:0000256" key="4">
    <source>
        <dbReference type="ARBA" id="ARBA00022490"/>
    </source>
</evidence>
<comment type="caution">
    <text evidence="11">The sequence shown here is derived from an EMBL/GenBank/DDBJ whole genome shotgun (WGS) entry which is preliminary data.</text>
</comment>
<evidence type="ECO:0000256" key="2">
    <source>
        <dbReference type="ARBA" id="ARBA00001946"/>
    </source>
</evidence>
<dbReference type="EMBL" id="CAXAMM010031335">
    <property type="protein sequence ID" value="CAK9067924.1"/>
    <property type="molecule type" value="Genomic_DNA"/>
</dbReference>
<evidence type="ECO:0000256" key="8">
    <source>
        <dbReference type="PROSITE-ProRule" id="PRU00042"/>
    </source>
</evidence>
<keyword evidence="11" id="KW-0548">Nucleotidyltransferase</keyword>
<evidence type="ECO:0000256" key="3">
    <source>
        <dbReference type="ARBA" id="ARBA00004496"/>
    </source>
</evidence>
<reference evidence="11 12" key="1">
    <citation type="submission" date="2024-02" db="EMBL/GenBank/DDBJ databases">
        <authorList>
            <person name="Chen Y."/>
            <person name="Shah S."/>
            <person name="Dougan E. K."/>
            <person name="Thang M."/>
            <person name="Chan C."/>
        </authorList>
    </citation>
    <scope>NUCLEOTIDE SEQUENCE [LARGE SCALE GENOMIC DNA]</scope>
</reference>
<sequence>MPIRAIPSTPKQPKPLLLLWALLCVLVLQQVAFALSSARPDRPEASPDDFSKALESLVGKLLPSSEDRQAKQELLRRVTAAAQKGADTLREPPTGLQVFPFGSSVNACGEGSSDVDVALWFRPPPEGNRQVPSSEILKRLAAAAPSEGLEVLEKRFAANVPVLVVGGSIGLKNYSSDISAFHLLPVYNTKLLRTYSEVAPPLCGLIIAIKRWAKEHGLAQTWENYISSYSWTLMVIFYLQVKHDLPSLHQLYAPQDSNALKKSNYAFNFLDKIAQMEHSANLQSLRCQTLGDLFRGFFRYFSEEFQWDKEVVSIRLGFPACKGENFHRKLFQNVYKREAKETLKWLNIEDPIEVHRNLNFALTEEHAVEIMDAIRQTHMDLQAGASLSSVLTDSAQLISETLDEAYQYDEYMKSERRLDGFLPYPDLGPRQDCRCHRCQRDFPTYQALMKHQGPPMRCSYPFRCSCGKGFVRKADLEAHLRSMETNVAPHGQLRHDMRNVKCGGQRRRGGYLAAGAYCYQLQLAELKQVGGAQAAAEGRGLPPPSLTKEKRLAVLDELRRASWAQVRNALPSECSYYDLLALRVEAAGFDSQVSDARRLWRTALDTMNKYSKVEGLFHELHVSMGLSLDIDLEMGAGRISADLGWLFAKLGPKGTLAGLEVVHGMAVDAHERTWCQGASARDTEQMVLVRGGSKLPRRERVAEPSMWLAAFLPAEPGSMQVTLKLNQARARILPSPLLGTVLPAVLGLLRQDPRPPAPELPDHFTEEHLEAIPTEAHLPDTILGGMALHFEMDVRESCAVLPLKPQLPSKMSDLVPKTDLDYDGLVVSADVINATLVSSPSEESLVLSVDAPSVVAPGLRGMIATVVVRKKME</sequence>
<feature type="signal peptide" evidence="9">
    <location>
        <begin position="1"/>
        <end position="34"/>
    </location>
</feature>
<dbReference type="InterPro" id="IPR043519">
    <property type="entry name" value="NT_sf"/>
</dbReference>
<dbReference type="Gene3D" id="3.30.460.10">
    <property type="entry name" value="Beta Polymerase, domain 2"/>
    <property type="match status" value="1"/>
</dbReference>
<dbReference type="InterPro" id="IPR013087">
    <property type="entry name" value="Znf_C2H2_type"/>
</dbReference>
<dbReference type="Pfam" id="PF22600">
    <property type="entry name" value="MTPAP-like_central"/>
    <property type="match status" value="1"/>
</dbReference>
<evidence type="ECO:0000256" key="1">
    <source>
        <dbReference type="ARBA" id="ARBA00001936"/>
    </source>
</evidence>
<dbReference type="Gene3D" id="1.10.1410.10">
    <property type="match status" value="1"/>
</dbReference>
<keyword evidence="4" id="KW-0963">Cytoplasm</keyword>
<comment type="cofactor">
    <cofactor evidence="2">
        <name>Mg(2+)</name>
        <dbReference type="ChEBI" id="CHEBI:18420"/>
    </cofactor>
</comment>
<name>A0ABP0NYM8_9DINO</name>
<dbReference type="Gene3D" id="3.30.160.60">
    <property type="entry name" value="Classic Zinc Finger"/>
    <property type="match status" value="1"/>
</dbReference>
<keyword evidence="7" id="KW-0460">Magnesium</keyword>
<evidence type="ECO:0000313" key="12">
    <source>
        <dbReference type="Proteomes" id="UP001642464"/>
    </source>
</evidence>